<dbReference type="Pfam" id="PF13517">
    <property type="entry name" value="FG-GAP_3"/>
    <property type="match status" value="2"/>
</dbReference>
<dbReference type="PROSITE" id="PS50294">
    <property type="entry name" value="WD_REPEATS_REGION"/>
    <property type="match status" value="1"/>
</dbReference>
<dbReference type="SUPFAM" id="SSF69304">
    <property type="entry name" value="Tricorn protease N-terminal domain"/>
    <property type="match status" value="1"/>
</dbReference>
<dbReference type="SUPFAM" id="SSF52266">
    <property type="entry name" value="SGNH hydrolase"/>
    <property type="match status" value="1"/>
</dbReference>
<proteinExistence type="predicted"/>
<dbReference type="PROSITE" id="PS50082">
    <property type="entry name" value="WD_REPEATS_2"/>
    <property type="match status" value="1"/>
</dbReference>
<dbReference type="Gene3D" id="3.40.50.1110">
    <property type="entry name" value="SGNH hydrolase"/>
    <property type="match status" value="1"/>
</dbReference>
<comment type="caution">
    <text evidence="5">The sequence shown here is derived from an EMBL/GenBank/DDBJ whole genome shotgun (WGS) entry which is preliminary data.</text>
</comment>
<dbReference type="InterPro" id="IPR013517">
    <property type="entry name" value="FG-GAP"/>
</dbReference>
<keyword evidence="1" id="KW-0732">Signal</keyword>
<dbReference type="Gene3D" id="2.130.10.10">
    <property type="entry name" value="YVTN repeat-like/Quinoprotein amine dehydrogenase"/>
    <property type="match status" value="1"/>
</dbReference>
<dbReference type="InterPro" id="IPR001680">
    <property type="entry name" value="WD40_rpt"/>
</dbReference>
<keyword evidence="2" id="KW-0853">WD repeat</keyword>
<dbReference type="Proteomes" id="UP000544095">
    <property type="component" value="Unassembled WGS sequence"/>
</dbReference>
<organism evidence="5 6">
    <name type="scientific">Fusarium pseudoanthophilum</name>
    <dbReference type="NCBI Taxonomy" id="48495"/>
    <lineage>
        <taxon>Eukaryota</taxon>
        <taxon>Fungi</taxon>
        <taxon>Dikarya</taxon>
        <taxon>Ascomycota</taxon>
        <taxon>Pezizomycotina</taxon>
        <taxon>Sordariomycetes</taxon>
        <taxon>Hypocreomycetidae</taxon>
        <taxon>Hypocreales</taxon>
        <taxon>Nectriaceae</taxon>
        <taxon>Fusarium</taxon>
        <taxon>Fusarium fujikuroi species complex</taxon>
    </lineage>
</organism>
<dbReference type="PANTHER" id="PTHR30383:SF31">
    <property type="entry name" value="SGNH HYDROLASE-TYPE ESTERASE DOMAIN-CONTAINING PROTEIN-RELATED"/>
    <property type="match status" value="1"/>
</dbReference>
<dbReference type="SUPFAM" id="SSF69318">
    <property type="entry name" value="Integrin alpha N-terminal domain"/>
    <property type="match status" value="2"/>
</dbReference>
<dbReference type="PANTHER" id="PTHR30383">
    <property type="entry name" value="THIOESTERASE 1/PROTEASE 1/LYSOPHOSPHOLIPASE L1"/>
    <property type="match status" value="1"/>
</dbReference>
<feature type="domain" description="SGNH hydrolase-type esterase" evidence="4">
    <location>
        <begin position="76"/>
        <end position="250"/>
    </location>
</feature>
<dbReference type="CDD" id="cd01833">
    <property type="entry name" value="XynB_like"/>
    <property type="match status" value="1"/>
</dbReference>
<keyword evidence="6" id="KW-1185">Reference proteome</keyword>
<dbReference type="InterPro" id="IPR028994">
    <property type="entry name" value="Integrin_alpha_N"/>
</dbReference>
<evidence type="ECO:0000313" key="5">
    <source>
        <dbReference type="EMBL" id="KAF5582892.1"/>
    </source>
</evidence>
<evidence type="ECO:0000313" key="6">
    <source>
        <dbReference type="Proteomes" id="UP000544095"/>
    </source>
</evidence>
<feature type="repeat" description="WD" evidence="2">
    <location>
        <begin position="1626"/>
        <end position="1667"/>
    </location>
</feature>
<dbReference type="GO" id="GO:0004622">
    <property type="term" value="F:phosphatidylcholine lysophospholipase activity"/>
    <property type="evidence" value="ECO:0007669"/>
    <property type="project" value="TreeGrafter"/>
</dbReference>
<feature type="compositionally biased region" description="Low complexity" evidence="3">
    <location>
        <begin position="871"/>
        <end position="885"/>
    </location>
</feature>
<feature type="region of interest" description="Disordered" evidence="3">
    <location>
        <begin position="867"/>
        <end position="898"/>
    </location>
</feature>
<feature type="region of interest" description="Disordered" evidence="3">
    <location>
        <begin position="274"/>
        <end position="314"/>
    </location>
</feature>
<sequence length="2012" mass="224308">MRLFRSGQAAMSILTVVLLYPYTLLVSHSDGLSPYGDGHAPDVVHPHTKAMDYTIDQSSGLDRRAAKDFYLRVMPLGASITQGYKSSDGNGYRKWLRAQLRFRGWKVNMVGSERDGTMADSDNEGHPGWTIESVHGAWTKSKWMKPNLVLINAGLNDCNSGGDPSKASERTKSLVDDIFDSVPGVTVVLSTLLLNKDSSRNSCSDDISKQIRKVAAGYKGARIALADVRSVMSMDDIGPDKDHPTDDGYKMFAGVWWDAISKIEDQIQPPAKVDNIDDAAGGSSNQCKKVAGNAGLPGQSQMGSGHDDGNYVHKSTSKGIIESAKIDKGSDPKSITDAIPWHIFFANIVKGDPNAERTASLDDWIRVYHNTKDKNAYWFRQNLGGGKFGKSVQFNVDMNCDLGPRYAFADFNNDGLDDFFCIKENAVWVSLNRGGNPPKFESIGQVIGGFDGLKATDVRIADIDGDGRADFCLVKSAGEIACSRNGGWGDKPQWQGFSTAKGIRGTVFNTAQPDKAGIILADLNGDFRSDVMYIGDHGQVSTWINNRGSGSGIVPKWRSAGQTHAGQAVSGIQDSIKFGRIYGSNRLDYIFLKEEKDHFDVVVWRNQGTGGTKLKADGNYYCDMRGTGSDDYVWIYQDGHAAEINVNIHSPPAWVHSTKIELKVPRPRNGIHLADWTGDGRCDVIVQSKATGHLTVYKNQYDKGADRISFDSGTAVATDCNQGWGVGIFDLGMRFHDIETNELVSGDGRADALCIEKNGRITGWLNKANGLENVGQIKFSEGWDRANIRFADVEASGRADLLHVDKYTGAVDVFTNKGHKAQGGSSFSWTNRGMLYNPIDRGENMGGKGRADLVKVDPQTNKAWTYWNRCSSTGGDDSSPTTDPGLPQTGGGSVGDDIPIIDLPGKGEDHDKGVCNHTIQTPDINVAHKSWKDSGSAEWWKKWIHDHGAKKWSDRFFMQVMDTPSGSTYDCTILTSSSCALPEDKRCSTYIPPQGYYMHFQISNTFDGFKTLWWQTIKESVIQLSSEIKKIVREYGTPPQEENGDFVNMLVGILTSLAGFGAAKPLFPGTMTSFAGVFAAMSAGTSWEEKVSPETLEKKLEEAYGDMFSQILNSTENFIGNMFSGVNPSGWSDDKMTEFVYEFFRDGDWLSRDITKPFMNHYITQVQSKWDEFAVVKAMKSKNKADYFLMVSDEDTECSKHHDGVGSIPSYQDMSEQVCKDHMEGCLWHDKRCICFGSKGNGPGSIGGVRNLQGDELKTLEGYVFDYEAALKNNYDCVKYRIDNPKRCVSVNGNVPEECNIKDATVPDYDDMDIENPIQYTKCWFNLPPAMGYEYLYPTSPVHYEQTRRAYFHGDGESNQQAVPFKQAEEVFGQHRYEMASDRRRSEWRRYKQTGREGGWSLIYAATACRFLDSRHFETEGPQHTIDDIYVKVLTFLKTEGWSVEEKIVFYTGISQLIGFIVVLFRPASVETLSYLLPTETRDDLKYYLGQLHSIIDVPEDPEFPFSLGHLSFRDFILDQKSHIACRIPRYLQYACRYWVDHLIQANGNLNAHPGPGDAEYQTSAALVYKTVERKVLYWLEVMAFIGEASSIILIISQSEKLVEMPVWITKKPEAQQTWPAELSTLGGHTSQISDKAFSPTEILLASVSFDHTTRLWDYVTGSEVYSPMETIQGLSISADHRIVALRFHETIDFWDVVPLNPKLIKTYKAAWSDCSLFMFVSPDEMIKVCQSQAQTQMVDPFDLATGESIGKFLKTFVKQDPNEGPLGAVVSDDHPVVRIFSYPSTSALYEIQEPAPGNVELMSGRKGRPRGLLLIRNWLVWSHDPKSLAIEAVKTLNLADVFFESIPKTSNERAKPLYVSPNGEVVPVILACHDDIRDDHSGSPQLWDIARGEMIQEIRYQMVRQIVFSSDSRYVGVEYGYPALSTQLLNISNRTEVENCHFHDGCYPTFHPSGRMLGIVSQEHKTIAVWKGTSWVKLFTFRAPKGVKWGFGRCTFVALNPEESDLPYIGP</sequence>
<dbReference type="InterPro" id="IPR036514">
    <property type="entry name" value="SGNH_hydro_sf"/>
</dbReference>
<name>A0A8H5NY42_9HYPO</name>
<evidence type="ECO:0000256" key="3">
    <source>
        <dbReference type="SAM" id="MobiDB-lite"/>
    </source>
</evidence>
<reference evidence="5 6" key="1">
    <citation type="submission" date="2020-05" db="EMBL/GenBank/DDBJ databases">
        <title>Identification and distribution of gene clusters putatively required for synthesis of sphingolipid metabolism inhibitors in phylogenetically diverse species of the filamentous fungus Fusarium.</title>
        <authorList>
            <person name="Kim H.-S."/>
            <person name="Busman M."/>
            <person name="Brown D.W."/>
            <person name="Divon H."/>
            <person name="Uhlig S."/>
            <person name="Proctor R.H."/>
        </authorList>
    </citation>
    <scope>NUCLEOTIDE SEQUENCE [LARGE SCALE GENOMIC DNA]</scope>
    <source>
        <strain evidence="5 6">NRRL 25211</strain>
    </source>
</reference>
<dbReference type="SUPFAM" id="SSF50978">
    <property type="entry name" value="WD40 repeat-like"/>
    <property type="match status" value="1"/>
</dbReference>
<dbReference type="EMBL" id="JAAOAR010000420">
    <property type="protein sequence ID" value="KAF5582892.1"/>
    <property type="molecule type" value="Genomic_DNA"/>
</dbReference>
<dbReference type="InterPro" id="IPR015943">
    <property type="entry name" value="WD40/YVTN_repeat-like_dom_sf"/>
</dbReference>
<gene>
    <name evidence="5" type="ORF">FPANT_8349</name>
</gene>
<evidence type="ECO:0000256" key="2">
    <source>
        <dbReference type="PROSITE-ProRule" id="PRU00221"/>
    </source>
</evidence>
<dbReference type="InterPro" id="IPR013830">
    <property type="entry name" value="SGNH_hydro"/>
</dbReference>
<dbReference type="Pfam" id="PF13472">
    <property type="entry name" value="Lipase_GDSL_2"/>
    <property type="match status" value="1"/>
</dbReference>
<dbReference type="InterPro" id="IPR036322">
    <property type="entry name" value="WD40_repeat_dom_sf"/>
</dbReference>
<dbReference type="InterPro" id="IPR051532">
    <property type="entry name" value="Ester_Hydrolysis_Enzymes"/>
</dbReference>
<evidence type="ECO:0000259" key="4">
    <source>
        <dbReference type="Pfam" id="PF13472"/>
    </source>
</evidence>
<evidence type="ECO:0000256" key="1">
    <source>
        <dbReference type="ARBA" id="ARBA00022729"/>
    </source>
</evidence>
<accession>A0A8H5NY42</accession>
<protein>
    <submittedName>
        <fullName evidence="5">Acetylxylan esterase</fullName>
    </submittedName>
</protein>